<proteinExistence type="predicted"/>
<feature type="region of interest" description="Disordered" evidence="1">
    <location>
        <begin position="1"/>
        <end position="33"/>
    </location>
</feature>
<sequence length="53" mass="5667">MTEKMELHPRSAFGASPFRGRTRRPGKAGSTGSLVSGCAGIRPCAFNNNMLKN</sequence>
<keyword evidence="3" id="KW-1185">Reference proteome</keyword>
<dbReference type="EMBL" id="QJTC01000011">
    <property type="protein sequence ID" value="PYE77951.1"/>
    <property type="molecule type" value="Genomic_DNA"/>
</dbReference>
<evidence type="ECO:0000313" key="2">
    <source>
        <dbReference type="EMBL" id="PYE77951.1"/>
    </source>
</evidence>
<dbReference type="Proteomes" id="UP000247540">
    <property type="component" value="Unassembled WGS sequence"/>
</dbReference>
<comment type="caution">
    <text evidence="2">The sequence shown here is derived from an EMBL/GenBank/DDBJ whole genome shotgun (WGS) entry which is preliminary data.</text>
</comment>
<accession>A0A318SL35</accession>
<reference evidence="2 3" key="1">
    <citation type="submission" date="2018-06" db="EMBL/GenBank/DDBJ databases">
        <title>Genomic Encyclopedia of Type Strains, Phase III (KMG-III): the genomes of soil and plant-associated and newly described type strains.</title>
        <authorList>
            <person name="Whitman W."/>
        </authorList>
    </citation>
    <scope>NUCLEOTIDE SEQUENCE [LARGE SCALE GENOMIC DNA]</scope>
    <source>
        <strain evidence="2 3">CECT 7646</strain>
    </source>
</reference>
<organism evidence="2 3">
    <name type="scientific">Xylophilus ampelinus</name>
    <dbReference type="NCBI Taxonomy" id="54067"/>
    <lineage>
        <taxon>Bacteria</taxon>
        <taxon>Pseudomonadati</taxon>
        <taxon>Pseudomonadota</taxon>
        <taxon>Betaproteobacteria</taxon>
        <taxon>Burkholderiales</taxon>
        <taxon>Xylophilus</taxon>
    </lineage>
</organism>
<gene>
    <name evidence="2" type="ORF">DFQ15_11196</name>
</gene>
<evidence type="ECO:0000313" key="3">
    <source>
        <dbReference type="Proteomes" id="UP000247540"/>
    </source>
</evidence>
<evidence type="ECO:0000256" key="1">
    <source>
        <dbReference type="SAM" id="MobiDB-lite"/>
    </source>
</evidence>
<name>A0A318SL35_9BURK</name>
<dbReference type="AlphaFoldDB" id="A0A318SL35"/>
<protein>
    <submittedName>
        <fullName evidence="2">Uncharacterized protein</fullName>
    </submittedName>
</protein>